<dbReference type="Gene3D" id="3.10.450.50">
    <property type="match status" value="1"/>
</dbReference>
<dbReference type="InterPro" id="IPR004027">
    <property type="entry name" value="SEC_C_motif"/>
</dbReference>
<name>A0A2W7MLS7_9BACI</name>
<dbReference type="EMBL" id="QKZI01000001">
    <property type="protein sequence ID" value="PZX08332.1"/>
    <property type="molecule type" value="Genomic_DNA"/>
</dbReference>
<comment type="caution">
    <text evidence="2">The sequence shown here is derived from an EMBL/GenBank/DDBJ whole genome shotgun (WGS) entry which is preliminary data.</text>
</comment>
<dbReference type="InterPro" id="IPR019734">
    <property type="entry name" value="TPR_rpt"/>
</dbReference>
<organism evidence="2 3">
    <name type="scientific">Psychrobacillus insolitus</name>
    <dbReference type="NCBI Taxonomy" id="1461"/>
    <lineage>
        <taxon>Bacteria</taxon>
        <taxon>Bacillati</taxon>
        <taxon>Bacillota</taxon>
        <taxon>Bacilli</taxon>
        <taxon>Bacillales</taxon>
        <taxon>Bacillaceae</taxon>
        <taxon>Psychrobacillus</taxon>
    </lineage>
</organism>
<keyword evidence="3" id="KW-1185">Reference proteome</keyword>
<dbReference type="Pfam" id="PF02810">
    <property type="entry name" value="SEC-C"/>
    <property type="match status" value="1"/>
</dbReference>
<reference evidence="2 3" key="1">
    <citation type="submission" date="2018-06" db="EMBL/GenBank/DDBJ databases">
        <title>Genomic Encyclopedia of Type Strains, Phase IV (KMG-IV): sequencing the most valuable type-strain genomes for metagenomic binning, comparative biology and taxonomic classification.</title>
        <authorList>
            <person name="Goeker M."/>
        </authorList>
    </citation>
    <scope>NUCLEOTIDE SEQUENCE [LARGE SCALE GENOMIC DNA]</scope>
    <source>
        <strain evidence="2 3">DSM 5</strain>
    </source>
</reference>
<dbReference type="AlphaFoldDB" id="A0A2W7MLS7"/>
<dbReference type="SUPFAM" id="SSF48452">
    <property type="entry name" value="TPR-like"/>
    <property type="match status" value="1"/>
</dbReference>
<proteinExistence type="predicted"/>
<evidence type="ECO:0000256" key="1">
    <source>
        <dbReference type="PROSITE-ProRule" id="PRU00339"/>
    </source>
</evidence>
<sequence length="607" mass="71315">MNVGRNDPCPCGSGKKYKKCHGGKEVVSINEVIDEHIFQILEQFYLENPEQRDMFELNMHLTKWQNELKGFLPIDQVDHLAVDHFLFVKRQDIWIKYIERRLQKAVRPSIIKLLEQWKHPLVIIGEVIKMEDGFIKLKDVVDGHIYNLVKLDEVNPRIGEYAMSMFLPDSRQDADAIMVISGITFLPNRLEDAMKDIKAFAKKTKLSTQEFYNEHWLECCVLLNKKSQPIMTLKQVEMLTILEDFIEEYEIEEENLLNFFKVYLMKVSPNPRKAESVVAGLIRFGQEYLSIVEFPWTNKKIAEIFEVSTSTIQKYFEEMEEFFISINEDFEEEQIPRNVIFELGTYPRLMEFKNWELMKHLDNDELENEADLKAHLSKVMNKPYKPKNKEEDAQLNVYEGYFAETEKIRANHWRIAELLNPTNPDVLLHQAELTEDVNKAKELYMLAISEAKKQFDDSYEIAWAFAENRPYLRALFTYGVWQFEQGNFKEANSYFSKLLKLNPNDNQGVRYIAVSTLLHLQKYKEAQQILHDYKDQNDPIFIYLFVYLQKLQNLIHEEMRELLAVNYFAMKLLDDKPVPQAFPKSAAVAAGSEEEAQIIYTLLSGLV</sequence>
<feature type="repeat" description="TPR" evidence="1">
    <location>
        <begin position="472"/>
        <end position="505"/>
    </location>
</feature>
<dbReference type="InterPro" id="IPR011990">
    <property type="entry name" value="TPR-like_helical_dom_sf"/>
</dbReference>
<keyword evidence="1" id="KW-0802">TPR repeat</keyword>
<dbReference type="RefSeq" id="WP_170122333.1">
    <property type="nucleotide sequence ID" value="NZ_QKZI01000001.1"/>
</dbReference>
<dbReference type="PROSITE" id="PS50005">
    <property type="entry name" value="TPR"/>
    <property type="match status" value="1"/>
</dbReference>
<accession>A0A2W7MLS7</accession>
<evidence type="ECO:0000313" key="2">
    <source>
        <dbReference type="EMBL" id="PZX08332.1"/>
    </source>
</evidence>
<protein>
    <submittedName>
        <fullName evidence="2">Tetratricopeptide repeat protein</fullName>
    </submittedName>
</protein>
<evidence type="ECO:0000313" key="3">
    <source>
        <dbReference type="Proteomes" id="UP000248646"/>
    </source>
</evidence>
<dbReference type="Proteomes" id="UP000248646">
    <property type="component" value="Unassembled WGS sequence"/>
</dbReference>
<dbReference type="SUPFAM" id="SSF103642">
    <property type="entry name" value="Sec-C motif"/>
    <property type="match status" value="1"/>
</dbReference>
<dbReference type="Gene3D" id="1.25.40.10">
    <property type="entry name" value="Tetratricopeptide repeat domain"/>
    <property type="match status" value="1"/>
</dbReference>
<dbReference type="Pfam" id="PF14559">
    <property type="entry name" value="TPR_19"/>
    <property type="match status" value="1"/>
</dbReference>
<gene>
    <name evidence="2" type="ORF">C7437_1011456</name>
</gene>